<feature type="active site" description="Charge relay system" evidence="6">
    <location>
        <position position="157"/>
    </location>
</feature>
<dbReference type="Gene3D" id="3.40.50.200">
    <property type="entry name" value="Peptidase S8/S53 domain"/>
    <property type="match status" value="1"/>
</dbReference>
<dbReference type="InterPro" id="IPR023828">
    <property type="entry name" value="Peptidase_S8_Ser-AS"/>
</dbReference>
<evidence type="ECO:0000256" key="1">
    <source>
        <dbReference type="ARBA" id="ARBA00011073"/>
    </source>
</evidence>
<evidence type="ECO:0000256" key="6">
    <source>
        <dbReference type="PROSITE-ProRule" id="PRU01240"/>
    </source>
</evidence>
<dbReference type="Pfam" id="PF00082">
    <property type="entry name" value="Peptidase_S8"/>
    <property type="match status" value="1"/>
</dbReference>
<dbReference type="AlphaFoldDB" id="A0A917DUK0"/>
<protein>
    <recommendedName>
        <fullName evidence="9">Peptidase S8/S53 domain-containing protein</fullName>
    </recommendedName>
</protein>
<reference evidence="10" key="2">
    <citation type="submission" date="2020-09" db="EMBL/GenBank/DDBJ databases">
        <authorList>
            <person name="Sun Q."/>
            <person name="Zhou Y."/>
        </authorList>
    </citation>
    <scope>NUCLEOTIDE SEQUENCE</scope>
    <source>
        <strain evidence="10">CGMCC 1.15360</strain>
    </source>
</reference>
<dbReference type="InterPro" id="IPR023827">
    <property type="entry name" value="Peptidase_S8_Asp-AS"/>
</dbReference>
<evidence type="ECO:0000313" key="11">
    <source>
        <dbReference type="Proteomes" id="UP000612349"/>
    </source>
</evidence>
<dbReference type="PROSITE" id="PS00136">
    <property type="entry name" value="SUBTILASE_ASP"/>
    <property type="match status" value="1"/>
</dbReference>
<evidence type="ECO:0000256" key="7">
    <source>
        <dbReference type="RuleBase" id="RU003355"/>
    </source>
</evidence>
<keyword evidence="11" id="KW-1185">Reference proteome</keyword>
<feature type="compositionally biased region" description="Pro residues" evidence="8">
    <location>
        <begin position="64"/>
        <end position="79"/>
    </location>
</feature>
<organism evidence="10 11">
    <name type="scientific">Croceicoccus mobilis</name>
    <dbReference type="NCBI Taxonomy" id="1703339"/>
    <lineage>
        <taxon>Bacteria</taxon>
        <taxon>Pseudomonadati</taxon>
        <taxon>Pseudomonadota</taxon>
        <taxon>Alphaproteobacteria</taxon>
        <taxon>Sphingomonadales</taxon>
        <taxon>Erythrobacteraceae</taxon>
        <taxon>Croceicoccus</taxon>
    </lineage>
</organism>
<evidence type="ECO:0000256" key="4">
    <source>
        <dbReference type="ARBA" id="ARBA00022801"/>
    </source>
</evidence>
<evidence type="ECO:0000256" key="5">
    <source>
        <dbReference type="ARBA" id="ARBA00022825"/>
    </source>
</evidence>
<dbReference type="Proteomes" id="UP000612349">
    <property type="component" value="Unassembled WGS sequence"/>
</dbReference>
<evidence type="ECO:0000256" key="3">
    <source>
        <dbReference type="ARBA" id="ARBA00022729"/>
    </source>
</evidence>
<dbReference type="EMBL" id="BMIP01000003">
    <property type="protein sequence ID" value="GGD68162.1"/>
    <property type="molecule type" value="Genomic_DNA"/>
</dbReference>
<keyword evidence="5 6" id="KW-0720">Serine protease</keyword>
<dbReference type="InterPro" id="IPR036852">
    <property type="entry name" value="Peptidase_S8/S53_dom_sf"/>
</dbReference>
<evidence type="ECO:0000256" key="2">
    <source>
        <dbReference type="ARBA" id="ARBA00022670"/>
    </source>
</evidence>
<feature type="active site" description="Charge relay system" evidence="6">
    <location>
        <position position="124"/>
    </location>
</feature>
<dbReference type="InterPro" id="IPR015500">
    <property type="entry name" value="Peptidase_S8_subtilisin-rel"/>
</dbReference>
<dbReference type="PROSITE" id="PS00138">
    <property type="entry name" value="SUBTILASE_SER"/>
    <property type="match status" value="1"/>
</dbReference>
<feature type="active site" description="Charge relay system" evidence="6">
    <location>
        <position position="351"/>
    </location>
</feature>
<dbReference type="PANTHER" id="PTHR43806:SF11">
    <property type="entry name" value="CEREVISIN-RELATED"/>
    <property type="match status" value="1"/>
</dbReference>
<dbReference type="GO" id="GO:0004252">
    <property type="term" value="F:serine-type endopeptidase activity"/>
    <property type="evidence" value="ECO:0007669"/>
    <property type="project" value="UniProtKB-UniRule"/>
</dbReference>
<feature type="domain" description="Peptidase S8/S53" evidence="9">
    <location>
        <begin position="115"/>
        <end position="399"/>
    </location>
</feature>
<dbReference type="PROSITE" id="PS51892">
    <property type="entry name" value="SUBTILASE"/>
    <property type="match status" value="1"/>
</dbReference>
<evidence type="ECO:0000313" key="10">
    <source>
        <dbReference type="EMBL" id="GGD68162.1"/>
    </source>
</evidence>
<dbReference type="PRINTS" id="PR00723">
    <property type="entry name" value="SUBTILISIN"/>
</dbReference>
<name>A0A917DUK0_9SPHN</name>
<proteinExistence type="inferred from homology"/>
<dbReference type="GO" id="GO:0006508">
    <property type="term" value="P:proteolysis"/>
    <property type="evidence" value="ECO:0007669"/>
    <property type="project" value="UniProtKB-KW"/>
</dbReference>
<dbReference type="CDD" id="cd04848">
    <property type="entry name" value="Peptidases_S8_Autotransporter_serine_protease_like"/>
    <property type="match status" value="1"/>
</dbReference>
<keyword evidence="3" id="KW-0732">Signal</keyword>
<dbReference type="InterPro" id="IPR034061">
    <property type="entry name" value="Peptidases_S8_Autotransporter"/>
</dbReference>
<dbReference type="InterPro" id="IPR000209">
    <property type="entry name" value="Peptidase_S8/S53_dom"/>
</dbReference>
<evidence type="ECO:0000256" key="8">
    <source>
        <dbReference type="SAM" id="MobiDB-lite"/>
    </source>
</evidence>
<comment type="similarity">
    <text evidence="1 6 7">Belongs to the peptidase S8 family.</text>
</comment>
<dbReference type="SUPFAM" id="SSF52743">
    <property type="entry name" value="Subtilisin-like"/>
    <property type="match status" value="1"/>
</dbReference>
<dbReference type="InterPro" id="IPR050131">
    <property type="entry name" value="Peptidase_S8_subtilisin-like"/>
</dbReference>
<comment type="caution">
    <text evidence="10">The sequence shown here is derived from an EMBL/GenBank/DDBJ whole genome shotgun (WGS) entry which is preliminary data.</text>
</comment>
<sequence length="819" mass="83158">MGTDMNSTLGGSVGDWAHRRPGHAQRRLLRHAFFARCAIAAIGASALAACGGGGSGGTVVSTPAPAPAPSPSPTPTPAPTPTIIPAAEFDTAEYRDSDGPDLHNAIAAWQEGATGEGVAIAIIDTGIDSDNPEFAGRISTASADVAGSRSIESIDGHGTQVALVAAAARNGEGVMGIAYDATIIAYRTDTPGTCDGYDPANPDTGCSFDDHDIATGVNLAVANGARVINISLGGSLPTQELSNALAAAAQAGAVIVVSAGNDGESTDLTLDPSNPDPFAIGAFQAAAGNLIIAGSVDENAVISGFSNKAGDYGSAFLAAQGEDVCCVYEDGEIYTETIGGTDYVYVVNGTSFAAPQISGAAALLAQAFPNLTGTEIVELLLTTAVDKGASGTDEVYGSGVLDIAAAFAPQGTTSLAGSTTVLSLASATGSVSPAMGDAGAQGALGAIVLDGYDRAYTLNLATSLRAAARRRDFAHGLMASSHARHVETGPIAMSFSVADTDAGMGAGTGSPMNLSEADADSARVLAARITARLSPETAIAFGFRQGSAGLEAGLQGREGAAFMVASEAGSDMGFAAMRDGSMALRQDMGGWGLTVSGESGRVWTPLFDQDLLGVSPREDYLSRFGVTADMKRGSFSGRLGISWLSEDGTMLGARFAEALAGDGGADSLFLDASAAWRPAAGWRIGASWRQGFTRAARGGLVASESMMASNAWSVDAVRGNVLTPGDRLAFRVSQPLRVSGGGLTMNLPVSYDYASESAGFARRTLSLSPSGREIASEVSWQGPLWGGSMAASLFHRREPGHVASLPDDYGAGLRWGMNF</sequence>
<keyword evidence="4 6" id="KW-0378">Hydrolase</keyword>
<evidence type="ECO:0000259" key="9">
    <source>
        <dbReference type="Pfam" id="PF00082"/>
    </source>
</evidence>
<gene>
    <name evidence="10" type="ORF">GCM10010990_17110</name>
</gene>
<keyword evidence="2 6" id="KW-0645">Protease</keyword>
<accession>A0A917DUK0</accession>
<feature type="region of interest" description="Disordered" evidence="8">
    <location>
        <begin position="53"/>
        <end position="79"/>
    </location>
</feature>
<dbReference type="PANTHER" id="PTHR43806">
    <property type="entry name" value="PEPTIDASE S8"/>
    <property type="match status" value="1"/>
</dbReference>
<reference evidence="10" key="1">
    <citation type="journal article" date="2014" name="Int. J. Syst. Evol. Microbiol.">
        <title>Complete genome sequence of Corynebacterium casei LMG S-19264T (=DSM 44701T), isolated from a smear-ripened cheese.</title>
        <authorList>
            <consortium name="US DOE Joint Genome Institute (JGI-PGF)"/>
            <person name="Walter F."/>
            <person name="Albersmeier A."/>
            <person name="Kalinowski J."/>
            <person name="Ruckert C."/>
        </authorList>
    </citation>
    <scope>NUCLEOTIDE SEQUENCE</scope>
    <source>
        <strain evidence="10">CGMCC 1.15360</strain>
    </source>
</reference>